<comment type="caution">
    <text evidence="5">The sequence shown here is derived from an EMBL/GenBank/DDBJ whole genome shotgun (WGS) entry which is preliminary data.</text>
</comment>
<evidence type="ECO:0000256" key="2">
    <source>
        <dbReference type="SAM" id="Coils"/>
    </source>
</evidence>
<dbReference type="OrthoDB" id="6361509at2759"/>
<feature type="domain" description="CCHC-type" evidence="4">
    <location>
        <begin position="15"/>
        <end position="29"/>
    </location>
</feature>
<feature type="region of interest" description="Disordered" evidence="3">
    <location>
        <begin position="114"/>
        <end position="135"/>
    </location>
</feature>
<sequence length="316" mass="35705">MAANGNNLRIDNRACYNCGQAGHISRYCPLPDRRTNIIPSTSTAIVPAQPLLTLPSSNFAIGTVASAATYEGQYNGQYSDKGWLRNRMANLEDVVGKIKEKHDADVAKELAVKKEEERKKKEKAEEDRRLREKQEREDWQLKMREDLNSRWEAVCDKIDKKDKENNEVTKLREEVARLSKMNGQGEPSTSVTKPVMESELVERLRREQEELRTATDRRFALLEEKLAALGKAKDEAKANAKLWKAEAFRPGNKRGSIAIGATPGSHARARRCVTPAVVPTDPRVNPQLQGIIERHAMEVNVLKELRLRDANDKIEA</sequence>
<dbReference type="GO" id="GO:0003676">
    <property type="term" value="F:nucleic acid binding"/>
    <property type="evidence" value="ECO:0007669"/>
    <property type="project" value="InterPro"/>
</dbReference>
<dbReference type="AlphaFoldDB" id="A0A388KZ49"/>
<evidence type="ECO:0000256" key="3">
    <source>
        <dbReference type="SAM" id="MobiDB-lite"/>
    </source>
</evidence>
<evidence type="ECO:0000313" key="5">
    <source>
        <dbReference type="EMBL" id="GBG75298.1"/>
    </source>
</evidence>
<gene>
    <name evidence="5" type="ORF">CBR_g19930</name>
</gene>
<evidence type="ECO:0000313" key="6">
    <source>
        <dbReference type="Proteomes" id="UP000265515"/>
    </source>
</evidence>
<dbReference type="InterPro" id="IPR001878">
    <property type="entry name" value="Znf_CCHC"/>
</dbReference>
<keyword evidence="6" id="KW-1185">Reference proteome</keyword>
<dbReference type="EMBL" id="BFEA01000221">
    <property type="protein sequence ID" value="GBG75298.1"/>
    <property type="molecule type" value="Genomic_DNA"/>
</dbReference>
<name>A0A388KZ49_CHABU</name>
<dbReference type="SMART" id="SM00343">
    <property type="entry name" value="ZnF_C2HC"/>
    <property type="match status" value="1"/>
</dbReference>
<accession>A0A388KZ49</accession>
<feature type="coiled-coil region" evidence="2">
    <location>
        <begin position="161"/>
        <end position="246"/>
    </location>
</feature>
<dbReference type="InterPro" id="IPR036875">
    <property type="entry name" value="Znf_CCHC_sf"/>
</dbReference>
<dbReference type="Gene3D" id="4.10.60.10">
    <property type="entry name" value="Zinc finger, CCHC-type"/>
    <property type="match status" value="1"/>
</dbReference>
<keyword evidence="1" id="KW-0479">Metal-binding</keyword>
<protein>
    <recommendedName>
        <fullName evidence="4">CCHC-type domain-containing protein</fullName>
    </recommendedName>
</protein>
<keyword evidence="1" id="KW-0863">Zinc-finger</keyword>
<evidence type="ECO:0000259" key="4">
    <source>
        <dbReference type="PROSITE" id="PS50158"/>
    </source>
</evidence>
<dbReference type="GO" id="GO:0008270">
    <property type="term" value="F:zinc ion binding"/>
    <property type="evidence" value="ECO:0007669"/>
    <property type="project" value="UniProtKB-KW"/>
</dbReference>
<dbReference type="Pfam" id="PF00098">
    <property type="entry name" value="zf-CCHC"/>
    <property type="match status" value="1"/>
</dbReference>
<keyword evidence="1" id="KW-0862">Zinc</keyword>
<organism evidence="5 6">
    <name type="scientific">Chara braunii</name>
    <name type="common">Braun's stonewort</name>
    <dbReference type="NCBI Taxonomy" id="69332"/>
    <lineage>
        <taxon>Eukaryota</taxon>
        <taxon>Viridiplantae</taxon>
        <taxon>Streptophyta</taxon>
        <taxon>Charophyceae</taxon>
        <taxon>Charales</taxon>
        <taxon>Characeae</taxon>
        <taxon>Chara</taxon>
    </lineage>
</organism>
<dbReference type="Proteomes" id="UP000265515">
    <property type="component" value="Unassembled WGS sequence"/>
</dbReference>
<evidence type="ECO:0000256" key="1">
    <source>
        <dbReference type="PROSITE-ProRule" id="PRU00047"/>
    </source>
</evidence>
<dbReference type="Gramene" id="GBG75298">
    <property type="protein sequence ID" value="GBG75298"/>
    <property type="gene ID" value="CBR_g19930"/>
</dbReference>
<proteinExistence type="predicted"/>
<dbReference type="PROSITE" id="PS50158">
    <property type="entry name" value="ZF_CCHC"/>
    <property type="match status" value="1"/>
</dbReference>
<reference evidence="5 6" key="1">
    <citation type="journal article" date="2018" name="Cell">
        <title>The Chara Genome: Secondary Complexity and Implications for Plant Terrestrialization.</title>
        <authorList>
            <person name="Nishiyama T."/>
            <person name="Sakayama H."/>
            <person name="Vries J.D."/>
            <person name="Buschmann H."/>
            <person name="Saint-Marcoux D."/>
            <person name="Ullrich K.K."/>
            <person name="Haas F.B."/>
            <person name="Vanderstraeten L."/>
            <person name="Becker D."/>
            <person name="Lang D."/>
            <person name="Vosolsobe S."/>
            <person name="Rombauts S."/>
            <person name="Wilhelmsson P.K.I."/>
            <person name="Janitza P."/>
            <person name="Kern R."/>
            <person name="Heyl A."/>
            <person name="Rumpler F."/>
            <person name="Villalobos L.I.A.C."/>
            <person name="Clay J.M."/>
            <person name="Skokan R."/>
            <person name="Toyoda A."/>
            <person name="Suzuki Y."/>
            <person name="Kagoshima H."/>
            <person name="Schijlen E."/>
            <person name="Tajeshwar N."/>
            <person name="Catarino B."/>
            <person name="Hetherington A.J."/>
            <person name="Saltykova A."/>
            <person name="Bonnot C."/>
            <person name="Breuninger H."/>
            <person name="Symeonidi A."/>
            <person name="Radhakrishnan G.V."/>
            <person name="Van Nieuwerburgh F."/>
            <person name="Deforce D."/>
            <person name="Chang C."/>
            <person name="Karol K.G."/>
            <person name="Hedrich R."/>
            <person name="Ulvskov P."/>
            <person name="Glockner G."/>
            <person name="Delwiche C.F."/>
            <person name="Petrasek J."/>
            <person name="Van de Peer Y."/>
            <person name="Friml J."/>
            <person name="Beilby M."/>
            <person name="Dolan L."/>
            <person name="Kohara Y."/>
            <person name="Sugano S."/>
            <person name="Fujiyama A."/>
            <person name="Delaux P.-M."/>
            <person name="Quint M."/>
            <person name="TheiBen G."/>
            <person name="Hagemann M."/>
            <person name="Harholt J."/>
            <person name="Dunand C."/>
            <person name="Zachgo S."/>
            <person name="Langdale J."/>
            <person name="Maumus F."/>
            <person name="Straeten D.V.D."/>
            <person name="Gould S.B."/>
            <person name="Rensing S.A."/>
        </authorList>
    </citation>
    <scope>NUCLEOTIDE SEQUENCE [LARGE SCALE GENOMIC DNA]</scope>
    <source>
        <strain evidence="5 6">S276</strain>
    </source>
</reference>
<keyword evidence="2" id="KW-0175">Coiled coil</keyword>
<dbReference type="SUPFAM" id="SSF57756">
    <property type="entry name" value="Retrovirus zinc finger-like domains"/>
    <property type="match status" value="1"/>
</dbReference>